<dbReference type="Proteomes" id="UP000801864">
    <property type="component" value="Unassembled WGS sequence"/>
</dbReference>
<protein>
    <recommendedName>
        <fullName evidence="8">Fumarylacetoacetate hydrolase</fullName>
    </recommendedName>
</protein>
<dbReference type="Gene3D" id="2.30.40.10">
    <property type="entry name" value="Urease, subunit C, domain 1"/>
    <property type="match status" value="1"/>
</dbReference>
<dbReference type="SUPFAM" id="SSF56529">
    <property type="entry name" value="FAH"/>
    <property type="match status" value="1"/>
</dbReference>
<dbReference type="GO" id="GO:0046872">
    <property type="term" value="F:metal ion binding"/>
    <property type="evidence" value="ECO:0007669"/>
    <property type="project" value="UniProtKB-KW"/>
</dbReference>
<feature type="domain" description="Fumarylacetoacetase-like C-terminal" evidence="3">
    <location>
        <begin position="559"/>
        <end position="770"/>
    </location>
</feature>
<reference evidence="6 7" key="1">
    <citation type="submission" date="2018-06" db="EMBL/GenBank/DDBJ databases">
        <title>Genome analysis of cellulolytic fungus Trichoderma lentiforme CFAM-422.</title>
        <authorList>
            <person name="Steindorff A.S."/>
            <person name="Formighieri E.F."/>
            <person name="Midorikawa G.E.O."/>
            <person name="Tamietti M.S."/>
            <person name="Ramos E.Z."/>
            <person name="Silva A.S."/>
            <person name="Bon E.P.S."/>
            <person name="Mendes T.D."/>
            <person name="Damaso M.C.T."/>
            <person name="Favaro L.C.L."/>
        </authorList>
    </citation>
    <scope>NUCLEOTIDE SEQUENCE [LARGE SCALE GENOMIC DNA]</scope>
    <source>
        <strain evidence="6 7">CFAM-422</strain>
    </source>
</reference>
<dbReference type="GO" id="GO:0006107">
    <property type="term" value="P:oxaloacetate metabolic process"/>
    <property type="evidence" value="ECO:0007669"/>
    <property type="project" value="UniProtKB-ARBA"/>
</dbReference>
<evidence type="ECO:0000313" key="7">
    <source>
        <dbReference type="Proteomes" id="UP000801864"/>
    </source>
</evidence>
<name>A0A9P5CG18_9HYPO</name>
<dbReference type="SUPFAM" id="SSF51338">
    <property type="entry name" value="Composite domain of metallo-dependent hydrolases"/>
    <property type="match status" value="1"/>
</dbReference>
<organism evidence="6 7">
    <name type="scientific">Trichoderma lentiforme</name>
    <dbReference type="NCBI Taxonomy" id="1567552"/>
    <lineage>
        <taxon>Eukaryota</taxon>
        <taxon>Fungi</taxon>
        <taxon>Dikarya</taxon>
        <taxon>Ascomycota</taxon>
        <taxon>Pezizomycotina</taxon>
        <taxon>Sordariomycetes</taxon>
        <taxon>Hypocreomycetidae</taxon>
        <taxon>Hypocreales</taxon>
        <taxon>Hypocreaceae</taxon>
        <taxon>Trichoderma</taxon>
    </lineage>
</organism>
<proteinExistence type="inferred from homology"/>
<dbReference type="GO" id="GO:0016810">
    <property type="term" value="F:hydrolase activity, acting on carbon-nitrogen (but not peptide) bonds"/>
    <property type="evidence" value="ECO:0007669"/>
    <property type="project" value="InterPro"/>
</dbReference>
<dbReference type="Pfam" id="PF01557">
    <property type="entry name" value="FAA_hydrolase"/>
    <property type="match status" value="1"/>
</dbReference>
<evidence type="ECO:0000313" key="6">
    <source>
        <dbReference type="EMBL" id="KAF3072887.1"/>
    </source>
</evidence>
<dbReference type="FunFam" id="3.90.850.10:FF:000002">
    <property type="entry name" value="2-hydroxyhepta-2,4-diene-1,7-dioate isomerase"/>
    <property type="match status" value="1"/>
</dbReference>
<dbReference type="Gene3D" id="3.20.20.140">
    <property type="entry name" value="Metal-dependent hydrolases"/>
    <property type="match status" value="1"/>
</dbReference>
<feature type="domain" description="AB hydrolase-1" evidence="5">
    <location>
        <begin position="821"/>
        <end position="1052"/>
    </location>
</feature>
<dbReference type="InterPro" id="IPR011234">
    <property type="entry name" value="Fumarylacetoacetase-like_C"/>
</dbReference>
<evidence type="ECO:0000256" key="2">
    <source>
        <dbReference type="ARBA" id="ARBA00022723"/>
    </source>
</evidence>
<dbReference type="InterPro" id="IPR029058">
    <property type="entry name" value="AB_hydrolase_fold"/>
</dbReference>
<dbReference type="InterPro" id="IPR057744">
    <property type="entry name" value="OTAase-like"/>
</dbReference>
<dbReference type="InterPro" id="IPR011059">
    <property type="entry name" value="Metal-dep_hydrolase_composite"/>
</dbReference>
<dbReference type="InterPro" id="IPR000073">
    <property type="entry name" value="AB_hydrolase_1"/>
</dbReference>
<dbReference type="EMBL" id="QLNT01000007">
    <property type="protein sequence ID" value="KAF3072887.1"/>
    <property type="molecule type" value="Genomic_DNA"/>
</dbReference>
<keyword evidence="7" id="KW-1185">Reference proteome</keyword>
<sequence>MSATDHTVTAGVEHFKPTPADIEIHNHLPGDPTTVLFKNVNILDSTGKKPYLGDVLIEGERITRVGLVETAAAPGTLIVDGQGRKTLMSGLCDAHTHLSWTDSPTLDGIARIPLEEHVLYTARSAKMYLDHGFTMCFGAASARPRLDIAIKGAIKQGMIPGPRTLANAQEISTTGGAIGPSITKFADGVDQMRKAVREFLALGVDNIKLSMTGDYVHEHMGSEETYFTLAETRAAVEEAHSRGKRVCAHARSAASVKLCAMTGVDVIYHASYVDDEGMKLLESIKDRVFVAPAINFPLTSCTGEAIPFGLTPEMAAKKKLKEEVEIASRAMIKMRERGIKILPGGDYGFAWAPHGTYARDLAHFVNLFGFTPMEAIISATAWGGELMGHPDELGKILPGYYADVILVDGNPLEDIEILQDKDRIHTIVLNGHVHKNITGEGQPQRVPKPTTLPVMNADGSFDWKIKRERFCGLKLVAMGSESPRLTRYAAFAHLETGVTQIGHLDSQAGTVQPLQFLSGSPVENLFQVIEAGSLPIIASGAAIPLASTKLLAPLSGRDILAVGKNYMDHAKEFNSSGYDSSDTVDQPSHPVIFTKRATSIIGDGDEIFLHPDFTNCLDYEGEIGVIIGKAGFRVSKENALDYVWGYTIINDVTAREKQRDHKQFFIGKSADTFCPIGPAAVPKEDLPSILRVQTHVNGQLRQNATTEDLIFDIPTLISTISEGQTLQPGDVIACGTPAGVGLGHTPPLYLKSGDEVTVTVPGIGTLQNRVSSVNEATKPPVSQSAFKISNASRSLNANVGLTSINGKPLNYRRLGSGKTNIVFVHGLGATSEFYSPIISHLQLEQGATLHLFDFEGHGLSPTHPLSLLTMESLAADLAGVFKHSGISTLCPATLVAHSMGCIIALTFALTNPGLVNKLFLLGPPPSPLPEQLRTNTDTRGYIAQTQGMKAVVDAVVLNGTSENTKRANSVAVTAARLSLLGQEPTSYAKACRALAMATTALPVEAITAQTVILTGTEDIVSPPEVVGEYSRRIKGAKAVVLPNVGHWHTYEDVMAVSEQLKTLL</sequence>
<evidence type="ECO:0000259" key="3">
    <source>
        <dbReference type="Pfam" id="PF01557"/>
    </source>
</evidence>
<feature type="domain" description="Amidohydrolase-related" evidence="4">
    <location>
        <begin position="87"/>
        <end position="433"/>
    </location>
</feature>
<dbReference type="SUPFAM" id="SSF53474">
    <property type="entry name" value="alpha/beta-Hydrolases"/>
    <property type="match status" value="1"/>
</dbReference>
<dbReference type="AlphaFoldDB" id="A0A9P5CG18"/>
<evidence type="ECO:0000259" key="5">
    <source>
        <dbReference type="Pfam" id="PF12697"/>
    </source>
</evidence>
<accession>A0A9P5CG18</accession>
<evidence type="ECO:0000256" key="1">
    <source>
        <dbReference type="ARBA" id="ARBA00010211"/>
    </source>
</evidence>
<dbReference type="PANTHER" id="PTHR11820:SF7">
    <property type="entry name" value="ACYLPYRUVASE FAHD1, MITOCHONDRIAL"/>
    <property type="match status" value="1"/>
</dbReference>
<comment type="caution">
    <text evidence="6">The sequence shown here is derived from an EMBL/GenBank/DDBJ whole genome shotgun (WGS) entry which is preliminary data.</text>
</comment>
<evidence type="ECO:0000259" key="4">
    <source>
        <dbReference type="Pfam" id="PF01979"/>
    </source>
</evidence>
<dbReference type="GO" id="GO:0050163">
    <property type="term" value="F:oxaloacetate tautomerase activity"/>
    <property type="evidence" value="ECO:0007669"/>
    <property type="project" value="UniProtKB-ARBA"/>
</dbReference>
<dbReference type="Gene3D" id="3.40.50.1820">
    <property type="entry name" value="alpha/beta hydrolase"/>
    <property type="match status" value="1"/>
</dbReference>
<comment type="similarity">
    <text evidence="1">Belongs to the FAH family.</text>
</comment>
<dbReference type="Gene3D" id="3.90.850.10">
    <property type="entry name" value="Fumarylacetoacetase-like, C-terminal domain"/>
    <property type="match status" value="1"/>
</dbReference>
<dbReference type="InterPro" id="IPR036663">
    <property type="entry name" value="Fumarylacetoacetase_C_sf"/>
</dbReference>
<dbReference type="GO" id="GO:0018773">
    <property type="term" value="F:acetylpyruvate hydrolase activity"/>
    <property type="evidence" value="ECO:0007669"/>
    <property type="project" value="TreeGrafter"/>
</dbReference>
<dbReference type="PANTHER" id="PTHR11820">
    <property type="entry name" value="ACYLPYRUVASE"/>
    <property type="match status" value="1"/>
</dbReference>
<keyword evidence="2" id="KW-0479">Metal-binding</keyword>
<dbReference type="InterPro" id="IPR006680">
    <property type="entry name" value="Amidohydro-rel"/>
</dbReference>
<dbReference type="SUPFAM" id="SSF51556">
    <property type="entry name" value="Metallo-dependent hydrolases"/>
    <property type="match status" value="1"/>
</dbReference>
<dbReference type="InterPro" id="IPR032466">
    <property type="entry name" value="Metal_Hydrolase"/>
</dbReference>
<dbReference type="Pfam" id="PF12697">
    <property type="entry name" value="Abhydrolase_6"/>
    <property type="match status" value="1"/>
</dbReference>
<evidence type="ECO:0008006" key="8">
    <source>
        <dbReference type="Google" id="ProtNLM"/>
    </source>
</evidence>
<dbReference type="Pfam" id="PF01979">
    <property type="entry name" value="Amidohydro_1"/>
    <property type="match status" value="1"/>
</dbReference>
<dbReference type="CDD" id="cd01299">
    <property type="entry name" value="Met_dep_hydrolase_A"/>
    <property type="match status" value="1"/>
</dbReference>
<gene>
    <name evidence="6" type="ORF">CFAM422_005097</name>
</gene>